<accession>A0A0G0MQJ3</accession>
<dbReference type="EMBL" id="LBUZ01000001">
    <property type="protein sequence ID" value="KKQ75939.1"/>
    <property type="molecule type" value="Genomic_DNA"/>
</dbReference>
<proteinExistence type="predicted"/>
<gene>
    <name evidence="1" type="ORF">US96_C0001G0015</name>
</gene>
<dbReference type="Proteomes" id="UP000034181">
    <property type="component" value="Unassembled WGS sequence"/>
</dbReference>
<dbReference type="AlphaFoldDB" id="A0A0G0MQJ3"/>
<organism evidence="1 2">
    <name type="scientific">Candidatus Woesebacteria bacterium GW2011_GWB1_38_5b</name>
    <dbReference type="NCBI Taxonomy" id="1618569"/>
    <lineage>
        <taxon>Bacteria</taxon>
        <taxon>Candidatus Woeseibacteriota</taxon>
    </lineage>
</organism>
<sequence length="168" mass="18749">MVNVLGMQPTFQKTGLSGPFRIDDLYGVAYGRSGAYSEKLMAHDGKGWFLLGVTPSLHLVKRMGVKTLTTVPVVIRSTFNGEFLYLTAWSKSSISSGDTLLEDNQVLILTEHITQPVEDIGHVALIRFELNREFPFLHVITGKPGPNNHGLNITLNMEPFMEFTHTHH</sequence>
<reference evidence="1 2" key="1">
    <citation type="journal article" date="2015" name="Nature">
        <title>rRNA introns, odd ribosomes, and small enigmatic genomes across a large radiation of phyla.</title>
        <authorList>
            <person name="Brown C.T."/>
            <person name="Hug L.A."/>
            <person name="Thomas B.C."/>
            <person name="Sharon I."/>
            <person name="Castelle C.J."/>
            <person name="Singh A."/>
            <person name="Wilkins M.J."/>
            <person name="Williams K.H."/>
            <person name="Banfield J.F."/>
        </authorList>
    </citation>
    <scope>NUCLEOTIDE SEQUENCE [LARGE SCALE GENOMIC DNA]</scope>
</reference>
<comment type="caution">
    <text evidence="1">The sequence shown here is derived from an EMBL/GenBank/DDBJ whole genome shotgun (WGS) entry which is preliminary data.</text>
</comment>
<name>A0A0G0MQJ3_9BACT</name>
<protein>
    <submittedName>
        <fullName evidence="1">Uncharacterized protein</fullName>
    </submittedName>
</protein>
<evidence type="ECO:0000313" key="2">
    <source>
        <dbReference type="Proteomes" id="UP000034181"/>
    </source>
</evidence>
<evidence type="ECO:0000313" key="1">
    <source>
        <dbReference type="EMBL" id="KKQ75939.1"/>
    </source>
</evidence>